<dbReference type="Gene3D" id="1.10.10.60">
    <property type="entry name" value="Homeodomain-like"/>
    <property type="match status" value="1"/>
</dbReference>
<feature type="region of interest" description="Disordered" evidence="7">
    <location>
        <begin position="745"/>
        <end position="771"/>
    </location>
</feature>
<dbReference type="InterPro" id="IPR007526">
    <property type="entry name" value="SWIRM"/>
</dbReference>
<evidence type="ECO:0000256" key="6">
    <source>
        <dbReference type="ARBA" id="ARBA00049655"/>
    </source>
</evidence>
<reference evidence="12" key="3">
    <citation type="submission" date="2025-09" db="UniProtKB">
        <authorList>
            <consortium name="Ensembl"/>
        </authorList>
    </citation>
    <scope>IDENTIFICATION</scope>
</reference>
<dbReference type="InterPro" id="IPR036388">
    <property type="entry name" value="WH-like_DNA-bd_sf"/>
</dbReference>
<evidence type="ECO:0000256" key="1">
    <source>
        <dbReference type="ARBA" id="ARBA00004123"/>
    </source>
</evidence>
<sequence length="1105" mass="124477">MGVGTAVGRKKDGGPSSKYWESAETVSQIDSVRQWIGKHYKKVTQWMCYLDISFKLSLLFWYFGLVVSQYVQADSPSNKSLAGLVVQLLQFQEDAFGRRVNNPALTKLPTKSFLDFKAGGALCHILGSTYKFKSEQGWRRFDLQNPSRMDRNVEMFLNVEKTLVQNNCLTRPTVFLVHDMEQKQANKLKDIIKRHQGSITEDKSKATHHIYPSPTQQEDEEWLRPVMRKDKQVLVHWGMYPDSYDTWVSTSDVEGDVEDPPISEKPWKVHAKWVLDTDAFNEWMNEEDYEVDENKKTVSFRQRIFPKEEESSRTPDRKERKANAAGKKRRRSPSPPTTPAESRKKGGKKGNPGSHWKRRGHRGEEEEEEEDLTKDMEDPSPVPSMEEVTLPKNVNPKKDSENTPVKGGAVADLGKCEEEEQGKAEVNRLIDSSEDNVTEQTHHIIIPSYAAWFDYNCIHEIERRALPEFFNGKNKSKSPEIYLAYRNFMIDTYRLNPQEYLTSTSCRRNLTGDVCAVMRVHAFLEQWGLVNYQVDAESRPLPMGPPPTPHFNVLADTPSGLTPMHHRPPQIPSGQQMINFPEKGKDKPSDMQNFGLRNDLYSKKNPKSKGTSGGREWTEQETLLLLEALEMYKDDWNKVSEHVGSRTQDECILHFLRLPIEDPYLENSESSLGPLAYQPVPFSQSGNPVMSTVAFLASVVDPRVASAAAKAALEEFSRVREEVPAELVEAHVKKVQEAARSTGKVDPAYGLESSGIAGTAPEEPEKTGKTHTRNRTHAFRYTYTHGRTLAKEAMETSEEDKEKEEQGAMGKEEEERKKLEPDGGEGNIATAAAAALASAATKAKHLAAVEERKIKSLVALLVETQMKKLEIKLRHFEELETIMDREKEALELQRQQLLTERQAFHMEQLKYAEMKARQQMEQQQANTVAQGPAPHHGPPGPGMHHGPSHHGPPPAMHSGHGPPGPGFHPMGPHHPQQTGPGQPMPGRMMPGGPPTGSMPPMMGPRHPGAPNGMCEYTIRICLPDPNQPEKCVCWCVPFSNQRVLCPQTLAPRLYSLMVCPQHLWDLKRQPQHELLTAKIPAPKQTHTNTHSPLINPQLIDGLATG</sequence>
<dbReference type="GO" id="GO:0006355">
    <property type="term" value="P:regulation of DNA-templated transcription"/>
    <property type="evidence" value="ECO:0007669"/>
    <property type="project" value="UniProtKB-ARBA"/>
</dbReference>
<evidence type="ECO:0000259" key="8">
    <source>
        <dbReference type="PROSITE" id="PS50090"/>
    </source>
</evidence>
<feature type="compositionally biased region" description="Polar residues" evidence="7">
    <location>
        <begin position="1084"/>
        <end position="1094"/>
    </location>
</feature>
<dbReference type="Pfam" id="PF16496">
    <property type="entry name" value="SWIRM-assoc_2"/>
    <property type="match status" value="2"/>
</dbReference>
<dbReference type="InterPro" id="IPR049898">
    <property type="entry name" value="MARR_BRCT_CHROMO"/>
</dbReference>
<dbReference type="SUPFAM" id="SSF46689">
    <property type="entry name" value="Homeodomain-like"/>
    <property type="match status" value="2"/>
</dbReference>
<dbReference type="PROSITE" id="PS50934">
    <property type="entry name" value="SWIRM"/>
    <property type="match status" value="1"/>
</dbReference>
<evidence type="ECO:0000256" key="2">
    <source>
        <dbReference type="ARBA" id="ARBA00022853"/>
    </source>
</evidence>
<dbReference type="Pfam" id="PF16495">
    <property type="entry name" value="SWIRM-assoc_1"/>
    <property type="match status" value="1"/>
</dbReference>
<feature type="compositionally biased region" description="Basic and acidic residues" evidence="7">
    <location>
        <begin position="803"/>
        <end position="821"/>
    </location>
</feature>
<evidence type="ECO:0000259" key="11">
    <source>
        <dbReference type="PROSITE" id="PS52032"/>
    </source>
</evidence>
<evidence type="ECO:0000313" key="13">
    <source>
        <dbReference type="Proteomes" id="UP000694395"/>
    </source>
</evidence>
<comment type="subcellular location">
    <subcellularLocation>
        <location evidence="1">Nucleus</location>
    </subcellularLocation>
</comment>
<feature type="region of interest" description="Disordered" evidence="7">
    <location>
        <begin position="917"/>
        <end position="996"/>
    </location>
</feature>
<keyword evidence="5" id="KW-0539">Nucleus</keyword>
<proteinExistence type="inferred from homology"/>
<dbReference type="Ensembl" id="ENSOMYT00000040975.2">
    <property type="protein sequence ID" value="ENSOMYP00000037520.2"/>
    <property type="gene ID" value="ENSOMYG00000012347.2"/>
</dbReference>
<dbReference type="GO" id="GO:0045202">
    <property type="term" value="C:synapse"/>
    <property type="evidence" value="ECO:0007669"/>
    <property type="project" value="TreeGrafter"/>
</dbReference>
<keyword evidence="13" id="KW-1185">Reference proteome</keyword>
<dbReference type="InterPro" id="IPR009057">
    <property type="entry name" value="Homeodomain-like_sf"/>
</dbReference>
<dbReference type="GeneTree" id="ENSGT00940000156347"/>
<evidence type="ECO:0000256" key="3">
    <source>
        <dbReference type="ARBA" id="ARBA00023015"/>
    </source>
</evidence>
<feature type="compositionally biased region" description="Basic and acidic residues" evidence="7">
    <location>
        <begin position="306"/>
        <end position="322"/>
    </location>
</feature>
<evidence type="ECO:0000256" key="5">
    <source>
        <dbReference type="ARBA" id="ARBA00023242"/>
    </source>
</evidence>
<evidence type="ECO:0000256" key="7">
    <source>
        <dbReference type="SAM" id="MobiDB-lite"/>
    </source>
</evidence>
<dbReference type="Pfam" id="PF16498">
    <property type="entry name" value="SWIRM-assoc_3"/>
    <property type="match status" value="1"/>
</dbReference>
<organism evidence="12 13">
    <name type="scientific">Oncorhynchus mykiss</name>
    <name type="common">Rainbow trout</name>
    <name type="synonym">Salmo gairdneri</name>
    <dbReference type="NCBI Taxonomy" id="8022"/>
    <lineage>
        <taxon>Eukaryota</taxon>
        <taxon>Metazoa</taxon>
        <taxon>Chordata</taxon>
        <taxon>Craniata</taxon>
        <taxon>Vertebrata</taxon>
        <taxon>Euteleostomi</taxon>
        <taxon>Actinopterygii</taxon>
        <taxon>Neopterygii</taxon>
        <taxon>Teleostei</taxon>
        <taxon>Protacanthopterygii</taxon>
        <taxon>Salmoniformes</taxon>
        <taxon>Salmonidae</taxon>
        <taxon>Salmoninae</taxon>
        <taxon>Oncorhynchus</taxon>
    </lineage>
</organism>
<dbReference type="GO" id="GO:0016514">
    <property type="term" value="C:SWI/SNF complex"/>
    <property type="evidence" value="ECO:0007669"/>
    <property type="project" value="UniProtKB-ARBA"/>
</dbReference>
<dbReference type="FunFam" id="1.10.10.60:FF:000014">
    <property type="entry name" value="SWI/SNF complex subunit SMARCC2 isoform C"/>
    <property type="match status" value="1"/>
</dbReference>
<protein>
    <submittedName>
        <fullName evidence="12">SWI/SNF related BAF chromatin remodeling complex subunit C1</fullName>
    </submittedName>
</protein>
<accession>A0A8C7QJ34</accession>
<evidence type="ECO:0000259" key="9">
    <source>
        <dbReference type="PROSITE" id="PS50934"/>
    </source>
</evidence>
<name>A0A8C7QJ34_ONCMY</name>
<evidence type="ECO:0000313" key="12">
    <source>
        <dbReference type="Ensembl" id="ENSOMYP00000037520.2"/>
    </source>
</evidence>
<dbReference type="InterPro" id="IPR032448">
    <property type="entry name" value="SWIRM-assoc"/>
</dbReference>
<dbReference type="PROSITE" id="PS51293">
    <property type="entry name" value="SANT"/>
    <property type="match status" value="1"/>
</dbReference>
<feature type="region of interest" description="Disordered" evidence="7">
    <location>
        <begin position="793"/>
        <end position="825"/>
    </location>
</feature>
<dbReference type="GO" id="GO:0048858">
    <property type="term" value="P:cell projection morphogenesis"/>
    <property type="evidence" value="ECO:0007669"/>
    <property type="project" value="TreeGrafter"/>
</dbReference>
<keyword evidence="4" id="KW-0804">Transcription</keyword>
<dbReference type="Proteomes" id="UP000694395">
    <property type="component" value="Chromosome 2"/>
</dbReference>
<dbReference type="PANTHER" id="PTHR15381:SF1">
    <property type="entry name" value="CHONDROITIN SULFATE PROTEOGLYCAN 5"/>
    <property type="match status" value="1"/>
</dbReference>
<dbReference type="PROSITE" id="PS50090">
    <property type="entry name" value="MYB_LIKE"/>
    <property type="match status" value="1"/>
</dbReference>
<feature type="region of interest" description="Disordered" evidence="7">
    <location>
        <begin position="306"/>
        <end position="409"/>
    </location>
</feature>
<feature type="domain" description="Myb-like" evidence="8">
    <location>
        <begin position="617"/>
        <end position="659"/>
    </location>
</feature>
<dbReference type="InterPro" id="IPR036420">
    <property type="entry name" value="BRCT_dom_sf"/>
</dbReference>
<dbReference type="FunFam" id="1.10.10.10:FF:000020">
    <property type="entry name" value="SWI/SNF complex subunit SMARCC2 isoform c"/>
    <property type="match status" value="1"/>
</dbReference>
<reference evidence="12" key="1">
    <citation type="submission" date="2020-07" db="EMBL/GenBank/DDBJ databases">
        <title>A long reads based de novo assembly of the rainbow trout Arlee double haploid line genome.</title>
        <authorList>
            <person name="Gao G."/>
            <person name="Palti Y."/>
        </authorList>
    </citation>
    <scope>NUCLEOTIDE SEQUENCE [LARGE SCALE GENOMIC DNA]</scope>
</reference>
<dbReference type="Gene3D" id="3.40.50.10190">
    <property type="entry name" value="BRCT domain"/>
    <property type="match status" value="1"/>
</dbReference>
<dbReference type="GO" id="GO:0006325">
    <property type="term" value="P:chromatin organization"/>
    <property type="evidence" value="ECO:0007669"/>
    <property type="project" value="UniProtKB-KW"/>
</dbReference>
<dbReference type="AlphaFoldDB" id="A0A8C7QJ34"/>
<reference evidence="12" key="2">
    <citation type="submission" date="2025-08" db="UniProtKB">
        <authorList>
            <consortium name="Ensembl"/>
        </authorList>
    </citation>
    <scope>IDENTIFICATION</scope>
</reference>
<dbReference type="InterPro" id="IPR017884">
    <property type="entry name" value="SANT_dom"/>
</dbReference>
<dbReference type="InterPro" id="IPR032450">
    <property type="entry name" value="SMARCC_N"/>
</dbReference>
<dbReference type="InterPro" id="IPR001005">
    <property type="entry name" value="SANT/Myb"/>
</dbReference>
<dbReference type="Gene3D" id="1.10.10.10">
    <property type="entry name" value="Winged helix-like DNA-binding domain superfamily/Winged helix DNA-binding domain"/>
    <property type="match status" value="1"/>
</dbReference>
<dbReference type="InterPro" id="IPR032451">
    <property type="entry name" value="SMARCC_C"/>
</dbReference>
<keyword evidence="2" id="KW-0156">Chromatin regulator</keyword>
<keyword evidence="3" id="KW-0805">Transcription regulation</keyword>
<feature type="region of interest" description="Disordered" evidence="7">
    <location>
        <begin position="596"/>
        <end position="616"/>
    </location>
</feature>
<feature type="compositionally biased region" description="Low complexity" evidence="7">
    <location>
        <begin position="967"/>
        <end position="990"/>
    </location>
</feature>
<feature type="domain" description="SWIRM" evidence="9">
    <location>
        <begin position="444"/>
        <end position="541"/>
    </location>
</feature>
<evidence type="ECO:0000259" key="10">
    <source>
        <dbReference type="PROSITE" id="PS51293"/>
    </source>
</evidence>
<feature type="region of interest" description="Disordered" evidence="7">
    <location>
        <begin position="1083"/>
        <end position="1105"/>
    </location>
</feature>
<feature type="compositionally biased region" description="Polar residues" evidence="7">
    <location>
        <begin position="919"/>
        <end position="929"/>
    </location>
</feature>
<gene>
    <name evidence="12" type="primary">LOC110487037</name>
</gene>
<dbReference type="Pfam" id="PF00249">
    <property type="entry name" value="Myb_DNA-binding"/>
    <property type="match status" value="1"/>
</dbReference>
<dbReference type="SMART" id="SM00717">
    <property type="entry name" value="SANT"/>
    <property type="match status" value="1"/>
</dbReference>
<dbReference type="SUPFAM" id="SSF52113">
    <property type="entry name" value="BRCT domain"/>
    <property type="match status" value="1"/>
</dbReference>
<evidence type="ECO:0000256" key="4">
    <source>
        <dbReference type="ARBA" id="ARBA00023163"/>
    </source>
</evidence>
<feature type="domain" description="SANT" evidence="10">
    <location>
        <begin position="612"/>
        <end position="663"/>
    </location>
</feature>
<dbReference type="PROSITE" id="PS52032">
    <property type="entry name" value="MARR_BRCT_CHROMO"/>
    <property type="match status" value="1"/>
</dbReference>
<dbReference type="PANTHER" id="PTHR15381">
    <property type="entry name" value="CHONDROITIN SULFATE PROTEOGLYCAN 5 -RELATED"/>
    <property type="match status" value="1"/>
</dbReference>
<dbReference type="Pfam" id="PF04433">
    <property type="entry name" value="SWIRM"/>
    <property type="match status" value="1"/>
</dbReference>
<comment type="similarity">
    <text evidence="6">Belongs to the SMARCC family.</text>
</comment>
<feature type="domain" description="Chromo" evidence="11">
    <location>
        <begin position="5"/>
        <end position="306"/>
    </location>
</feature>